<proteinExistence type="predicted"/>
<accession>A0A1H8Y366</accession>
<dbReference type="STRING" id="394193.SAMN04489732_110277"/>
<dbReference type="Proteomes" id="UP000198582">
    <property type="component" value="Unassembled WGS sequence"/>
</dbReference>
<name>A0A1H8Y366_9PSEU</name>
<evidence type="ECO:0000313" key="1">
    <source>
        <dbReference type="EMBL" id="SEP46526.1"/>
    </source>
</evidence>
<reference evidence="1 2" key="1">
    <citation type="submission" date="2016-10" db="EMBL/GenBank/DDBJ databases">
        <authorList>
            <person name="de Groot N.N."/>
        </authorList>
    </citation>
    <scope>NUCLEOTIDE SEQUENCE [LARGE SCALE GENOMIC DNA]</scope>
    <source>
        <strain evidence="1 2">DSM 44993</strain>
    </source>
</reference>
<keyword evidence="2" id="KW-1185">Reference proteome</keyword>
<sequence length="100" mass="11342">MWAGNPEIRDRATWQPLFTATEHQATTIDEAEEDGISSGETAALVRHDVTLADSTIRVLFDVVTGWWYRGEGAVAGERHWISADETAARRYYGEHRPKRQ</sequence>
<organism evidence="1 2">
    <name type="scientific">Amycolatopsis saalfeldensis</name>
    <dbReference type="NCBI Taxonomy" id="394193"/>
    <lineage>
        <taxon>Bacteria</taxon>
        <taxon>Bacillati</taxon>
        <taxon>Actinomycetota</taxon>
        <taxon>Actinomycetes</taxon>
        <taxon>Pseudonocardiales</taxon>
        <taxon>Pseudonocardiaceae</taxon>
        <taxon>Amycolatopsis</taxon>
    </lineage>
</organism>
<gene>
    <name evidence="1" type="ORF">SAMN04489732_110277</name>
</gene>
<dbReference type="EMBL" id="FOEF01000010">
    <property type="protein sequence ID" value="SEP46526.1"/>
    <property type="molecule type" value="Genomic_DNA"/>
</dbReference>
<evidence type="ECO:0000313" key="2">
    <source>
        <dbReference type="Proteomes" id="UP000198582"/>
    </source>
</evidence>
<dbReference type="OrthoDB" id="5187947at2"/>
<dbReference type="AlphaFoldDB" id="A0A1H8Y366"/>
<protein>
    <submittedName>
        <fullName evidence="1">Uncharacterized protein</fullName>
    </submittedName>
</protein>
<dbReference type="RefSeq" id="WP_091619766.1">
    <property type="nucleotide sequence ID" value="NZ_FOEF01000010.1"/>
</dbReference>